<accession>T1CHX1</accession>
<sequence>MFSEEGCIGDCCPMQQSLSICCGILRTTFVTGDCCIMRLLRNTAFAALLSTFGLDYT</sequence>
<gene>
    <name evidence="1" type="ORF">PORCRE_1311</name>
</gene>
<dbReference type="EMBL" id="BAOU01000036">
    <property type="protein sequence ID" value="GAD05606.1"/>
    <property type="molecule type" value="Genomic_DNA"/>
</dbReference>
<evidence type="ECO:0000313" key="2">
    <source>
        <dbReference type="Proteomes" id="UP000018031"/>
    </source>
</evidence>
<dbReference type="AlphaFoldDB" id="T1CHX1"/>
<reference evidence="2" key="1">
    <citation type="journal article" date="2013" name="Genome">
        <title>Draft Genome Sequences of Porphyromonas crevioricanis JCM 15906T and Porphyromonas cansulci JCM 13913T Isolated from a Canine Oral Cavity.</title>
        <authorList>
            <person name="Sakamoto M."/>
            <person name="Tanaka N."/>
            <person name="Shiwa Y."/>
            <person name="Yoshikawa H."/>
            <person name="Ohkuma M."/>
        </authorList>
    </citation>
    <scope>NUCLEOTIDE SEQUENCE [LARGE SCALE GENOMIC DNA]</scope>
    <source>
        <strain evidence="2">JCM 15906</strain>
    </source>
</reference>
<name>T1CHX1_9PORP</name>
<evidence type="ECO:0000313" key="1">
    <source>
        <dbReference type="EMBL" id="GAD05606.1"/>
    </source>
</evidence>
<dbReference type="Proteomes" id="UP000018031">
    <property type="component" value="Unassembled WGS sequence"/>
</dbReference>
<protein>
    <submittedName>
        <fullName evidence="1">Uncharacterized protein</fullName>
    </submittedName>
</protein>
<proteinExistence type="predicted"/>
<organism evidence="1 2">
    <name type="scientific">Porphyromonas crevioricanis JCM 15906</name>
    <dbReference type="NCBI Taxonomy" id="1305617"/>
    <lineage>
        <taxon>Bacteria</taxon>
        <taxon>Pseudomonadati</taxon>
        <taxon>Bacteroidota</taxon>
        <taxon>Bacteroidia</taxon>
        <taxon>Bacteroidales</taxon>
        <taxon>Porphyromonadaceae</taxon>
        <taxon>Porphyromonas</taxon>
    </lineage>
</organism>
<reference evidence="1 2" key="2">
    <citation type="journal article" date="2013" name="Genome Announc.">
        <title>Draft Genome Sequences of Porphyromonas crevioricanis JCM 15906T and Porphyromonas cansulci JCM 13913T Isolated from a Canine Oral Cavity.</title>
        <authorList>
            <person name="Sakamoto M."/>
            <person name="Tanaka N."/>
            <person name="Shiwa Y."/>
            <person name="Yoshikawa H."/>
            <person name="Ohkuma M."/>
        </authorList>
    </citation>
    <scope>NUCLEOTIDE SEQUENCE [LARGE SCALE GENOMIC DNA]</scope>
    <source>
        <strain evidence="1 2">JCM 15906</strain>
    </source>
</reference>
<comment type="caution">
    <text evidence="1">The sequence shown here is derived from an EMBL/GenBank/DDBJ whole genome shotgun (WGS) entry which is preliminary data.</text>
</comment>